<proteinExistence type="predicted"/>
<evidence type="ECO:0000313" key="8">
    <source>
        <dbReference type="Proteomes" id="UP000515823"/>
    </source>
</evidence>
<keyword evidence="3 7" id="KW-0808">Transferase</keyword>
<dbReference type="SUPFAM" id="SSF55874">
    <property type="entry name" value="ATPase domain of HSP90 chaperone/DNA topoisomerase II/histidine kinase"/>
    <property type="match status" value="1"/>
</dbReference>
<dbReference type="GO" id="GO:0016020">
    <property type="term" value="C:membrane"/>
    <property type="evidence" value="ECO:0007669"/>
    <property type="project" value="InterPro"/>
</dbReference>
<evidence type="ECO:0000256" key="4">
    <source>
        <dbReference type="ARBA" id="ARBA00023012"/>
    </source>
</evidence>
<organism evidence="7 8">
    <name type="scientific">Qiania dongpingensis</name>
    <dbReference type="NCBI Taxonomy" id="2763669"/>
    <lineage>
        <taxon>Bacteria</taxon>
        <taxon>Bacillati</taxon>
        <taxon>Bacillota</taxon>
        <taxon>Clostridia</taxon>
        <taxon>Lachnospirales</taxon>
        <taxon>Lachnospiraceae</taxon>
        <taxon>Qiania</taxon>
    </lineage>
</organism>
<protein>
    <recommendedName>
        <fullName evidence="2">histidine kinase</fullName>
        <ecNumber evidence="2">2.7.13.3</ecNumber>
    </recommendedName>
</protein>
<feature type="transmembrane region" description="Helical" evidence="5">
    <location>
        <begin position="42"/>
        <end position="65"/>
    </location>
</feature>
<dbReference type="PANTHER" id="PTHR34220">
    <property type="entry name" value="SENSOR HISTIDINE KINASE YPDA"/>
    <property type="match status" value="1"/>
</dbReference>
<dbReference type="EC" id="2.7.13.3" evidence="2"/>
<gene>
    <name evidence="7" type="ORF">H9Q78_09235</name>
</gene>
<keyword evidence="8" id="KW-1185">Reference proteome</keyword>
<dbReference type="AlphaFoldDB" id="A0A7G9G1G5"/>
<evidence type="ECO:0000256" key="3">
    <source>
        <dbReference type="ARBA" id="ARBA00022777"/>
    </source>
</evidence>
<evidence type="ECO:0000256" key="2">
    <source>
        <dbReference type="ARBA" id="ARBA00012438"/>
    </source>
</evidence>
<dbReference type="KEGG" id="qdo:H9Q78_09235"/>
<dbReference type="PANTHER" id="PTHR34220:SF7">
    <property type="entry name" value="SENSOR HISTIDINE KINASE YPDA"/>
    <property type="match status" value="1"/>
</dbReference>
<evidence type="ECO:0000259" key="6">
    <source>
        <dbReference type="PROSITE" id="PS50109"/>
    </source>
</evidence>
<accession>A0A7G9G1G5</accession>
<dbReference type="EMBL" id="CP060634">
    <property type="protein sequence ID" value="QNM04647.1"/>
    <property type="molecule type" value="Genomic_DNA"/>
</dbReference>
<dbReference type="InterPro" id="IPR005467">
    <property type="entry name" value="His_kinase_dom"/>
</dbReference>
<name>A0A7G9G1G5_9FIRM</name>
<dbReference type="InterPro" id="IPR003594">
    <property type="entry name" value="HATPase_dom"/>
</dbReference>
<keyword evidence="3 7" id="KW-0418">Kinase</keyword>
<dbReference type="PRINTS" id="PR00344">
    <property type="entry name" value="BCTRLSENSOR"/>
</dbReference>
<dbReference type="InterPro" id="IPR010559">
    <property type="entry name" value="Sig_transdc_His_kin_internal"/>
</dbReference>
<keyword evidence="4" id="KW-0902">Two-component regulatory system</keyword>
<sequence>MKQNSRPQTAAIRLLFRYIIYGIVFAAPGILLGVHLMGETGYGYRALLFGGILLEVFVYASYLLFGYRNIYKVHRQIDAALREVSEVSEGIEGVTGVDRICRTVVRLNGYTNKKNTQKMLVKQAELNALQNQINPHFLYNTLECIRGKAMVQGAEQIANMTEALSAFFRYSISIQENLVTLEQELQNTKNYFLIQKYRFGNRFHLRIFLVEESEAGEYLMPKMTLQPIVENAIFHGLEKSVSEGAVTIRVTATEKRLILAVQDDGIGIPGPVLKEIQESLNGLKKDRGEEGMHSGIALSNINERIHLHFGFRYGISINSEEGLGTEITITLPAVKKAAGGAGDKRRMEETLGRDGYEAGTFADGAHHEDAI</sequence>
<dbReference type="InterPro" id="IPR036890">
    <property type="entry name" value="HATPase_C_sf"/>
</dbReference>
<keyword evidence="5" id="KW-0812">Transmembrane</keyword>
<feature type="transmembrane region" description="Helical" evidence="5">
    <location>
        <begin position="12"/>
        <end position="36"/>
    </location>
</feature>
<dbReference type="RefSeq" id="WP_249301192.1">
    <property type="nucleotide sequence ID" value="NZ_CP060634.1"/>
</dbReference>
<reference evidence="7 8" key="1">
    <citation type="submission" date="2020-08" db="EMBL/GenBank/DDBJ databases">
        <authorList>
            <person name="Liu C."/>
            <person name="Sun Q."/>
        </authorList>
    </citation>
    <scope>NUCLEOTIDE SEQUENCE [LARGE SCALE GENOMIC DNA]</scope>
    <source>
        <strain evidence="7 8">NSJ-38</strain>
    </source>
</reference>
<dbReference type="Pfam" id="PF06580">
    <property type="entry name" value="His_kinase"/>
    <property type="match status" value="1"/>
</dbReference>
<feature type="domain" description="Histidine kinase" evidence="6">
    <location>
        <begin position="225"/>
        <end position="335"/>
    </location>
</feature>
<dbReference type="Pfam" id="PF02518">
    <property type="entry name" value="HATPase_c"/>
    <property type="match status" value="1"/>
</dbReference>
<dbReference type="Proteomes" id="UP000515823">
    <property type="component" value="Chromosome"/>
</dbReference>
<dbReference type="InterPro" id="IPR050640">
    <property type="entry name" value="Bact_2-comp_sensor_kinase"/>
</dbReference>
<dbReference type="InterPro" id="IPR004358">
    <property type="entry name" value="Sig_transdc_His_kin-like_C"/>
</dbReference>
<evidence type="ECO:0000256" key="1">
    <source>
        <dbReference type="ARBA" id="ARBA00000085"/>
    </source>
</evidence>
<keyword evidence="5" id="KW-1133">Transmembrane helix</keyword>
<comment type="catalytic activity">
    <reaction evidence="1">
        <text>ATP + protein L-histidine = ADP + protein N-phospho-L-histidine.</text>
        <dbReference type="EC" id="2.7.13.3"/>
    </reaction>
</comment>
<evidence type="ECO:0000313" key="7">
    <source>
        <dbReference type="EMBL" id="QNM04647.1"/>
    </source>
</evidence>
<evidence type="ECO:0000256" key="5">
    <source>
        <dbReference type="SAM" id="Phobius"/>
    </source>
</evidence>
<dbReference type="GO" id="GO:0000155">
    <property type="term" value="F:phosphorelay sensor kinase activity"/>
    <property type="evidence" value="ECO:0007669"/>
    <property type="project" value="InterPro"/>
</dbReference>
<dbReference type="SMART" id="SM00387">
    <property type="entry name" value="HATPase_c"/>
    <property type="match status" value="1"/>
</dbReference>
<dbReference type="Gene3D" id="3.30.565.10">
    <property type="entry name" value="Histidine kinase-like ATPase, C-terminal domain"/>
    <property type="match status" value="1"/>
</dbReference>
<keyword evidence="5" id="KW-0472">Membrane</keyword>
<dbReference type="PROSITE" id="PS50109">
    <property type="entry name" value="HIS_KIN"/>
    <property type="match status" value="1"/>
</dbReference>